<keyword evidence="4" id="KW-0464">Manganese</keyword>
<comment type="caution">
    <text evidence="6">The sequence shown here is derived from an EMBL/GenBank/DDBJ whole genome shotgun (WGS) entry which is preliminary data.</text>
</comment>
<dbReference type="GO" id="GO:0046872">
    <property type="term" value="F:metal ion binding"/>
    <property type="evidence" value="ECO:0007669"/>
    <property type="project" value="UniProtKB-KW"/>
</dbReference>
<organism evidence="6 7">
    <name type="scientific">Orbilia brochopaga</name>
    <dbReference type="NCBI Taxonomy" id="3140254"/>
    <lineage>
        <taxon>Eukaryota</taxon>
        <taxon>Fungi</taxon>
        <taxon>Dikarya</taxon>
        <taxon>Ascomycota</taxon>
        <taxon>Pezizomycotina</taxon>
        <taxon>Orbiliomycetes</taxon>
        <taxon>Orbiliales</taxon>
        <taxon>Orbiliaceae</taxon>
        <taxon>Orbilia</taxon>
    </lineage>
</organism>
<dbReference type="GO" id="GO:0005737">
    <property type="term" value="C:cytoplasm"/>
    <property type="evidence" value="ECO:0007669"/>
    <property type="project" value="InterPro"/>
</dbReference>
<dbReference type="PANTHER" id="PTHR12112">
    <property type="entry name" value="BNIP - RELATED"/>
    <property type="match status" value="1"/>
</dbReference>
<keyword evidence="7" id="KW-1185">Reference proteome</keyword>
<evidence type="ECO:0000256" key="1">
    <source>
        <dbReference type="ARBA" id="ARBA00001936"/>
    </source>
</evidence>
<gene>
    <name evidence="6" type="primary">PPX1</name>
    <name evidence="6" type="ORF">TWF696_007203</name>
</gene>
<evidence type="ECO:0000256" key="3">
    <source>
        <dbReference type="ARBA" id="ARBA00022801"/>
    </source>
</evidence>
<evidence type="ECO:0000313" key="7">
    <source>
        <dbReference type="Proteomes" id="UP001375240"/>
    </source>
</evidence>
<sequence length="417" mass="46537">MLRGSRLMATFTNLQQFLQTGAKAFDQANQLKRPVKLVVGNESADLDSFASSIIYAYLDAIVSTPEVSKHERLLPVVKEHEFFWRRTTAATIPVLNIPRSELALRPEHNHLIKHHLSFTPQDVCTLDELPSSITSSDISVALVDHNVLQPPLSRKFDRHVKSIVDHHEDEGKYPDAKPRTVIPAGSCTTLVLNHFRSRFSTHWDTLPPEIHSEIAKLALAPILIDTANLTSKVTPLDVVQVTELLERAGEGFDRQAFYKGLQQAKTDLSGLTVEEILRKDYKQWKSDNGIVLGVSVSTRSLAWVVKKAGGMEAFKKTLGEYAASRKLDVAVVMTTDNSGGGFRRDLLIWGVNDRTAGFAQKFEEAGKEKFKLEKWPTEQDEINESIAHVDIKAWTQASLDLSRKQVAPALRDIASSL</sequence>
<dbReference type="PANTHER" id="PTHR12112:SF39">
    <property type="entry name" value="EG:152A3.5 PROTEIN (FBGN0003116_PN PROTEIN)"/>
    <property type="match status" value="1"/>
</dbReference>
<keyword evidence="3" id="KW-0378">Hydrolase</keyword>
<dbReference type="Pfam" id="PF02833">
    <property type="entry name" value="DHHA2"/>
    <property type="match status" value="1"/>
</dbReference>
<name>A0AAV9USE9_9PEZI</name>
<feature type="domain" description="DHHA2" evidence="5">
    <location>
        <begin position="258"/>
        <end position="414"/>
    </location>
</feature>
<dbReference type="Proteomes" id="UP001375240">
    <property type="component" value="Unassembled WGS sequence"/>
</dbReference>
<evidence type="ECO:0000313" key="6">
    <source>
        <dbReference type="EMBL" id="KAK6347124.1"/>
    </source>
</evidence>
<evidence type="ECO:0000259" key="5">
    <source>
        <dbReference type="SMART" id="SM01131"/>
    </source>
</evidence>
<accession>A0AAV9USE9</accession>
<proteinExistence type="predicted"/>
<dbReference type="Gene3D" id="3.10.310.20">
    <property type="entry name" value="DHHA2 domain"/>
    <property type="match status" value="1"/>
</dbReference>
<protein>
    <submittedName>
        <fullName evidence="6">Exopolyphosphatase</fullName>
    </submittedName>
</protein>
<dbReference type="InterPro" id="IPR004097">
    <property type="entry name" value="DHHA2"/>
</dbReference>
<keyword evidence="2" id="KW-0479">Metal-binding</keyword>
<evidence type="ECO:0000256" key="2">
    <source>
        <dbReference type="ARBA" id="ARBA00022723"/>
    </source>
</evidence>
<dbReference type="InterPro" id="IPR001667">
    <property type="entry name" value="DDH_dom"/>
</dbReference>
<dbReference type="SMART" id="SM01131">
    <property type="entry name" value="DHHA2"/>
    <property type="match status" value="1"/>
</dbReference>
<dbReference type="InterPro" id="IPR038763">
    <property type="entry name" value="DHH_sf"/>
</dbReference>
<dbReference type="SUPFAM" id="SSF64182">
    <property type="entry name" value="DHH phosphoesterases"/>
    <property type="match status" value="1"/>
</dbReference>
<dbReference type="GO" id="GO:0004309">
    <property type="term" value="F:exopolyphosphatase activity"/>
    <property type="evidence" value="ECO:0007669"/>
    <property type="project" value="TreeGrafter"/>
</dbReference>
<dbReference type="AlphaFoldDB" id="A0AAV9USE9"/>
<dbReference type="InterPro" id="IPR038222">
    <property type="entry name" value="DHHA2_dom_sf"/>
</dbReference>
<reference evidence="6 7" key="1">
    <citation type="submission" date="2019-10" db="EMBL/GenBank/DDBJ databases">
        <authorList>
            <person name="Palmer J.M."/>
        </authorList>
    </citation>
    <scope>NUCLEOTIDE SEQUENCE [LARGE SCALE GENOMIC DNA]</scope>
    <source>
        <strain evidence="6 7">TWF696</strain>
    </source>
</reference>
<dbReference type="EMBL" id="JAVHNQ010000005">
    <property type="protein sequence ID" value="KAK6347124.1"/>
    <property type="molecule type" value="Genomic_DNA"/>
</dbReference>
<evidence type="ECO:0000256" key="4">
    <source>
        <dbReference type="ARBA" id="ARBA00023211"/>
    </source>
</evidence>
<dbReference type="Gene3D" id="3.90.1640.10">
    <property type="entry name" value="inorganic pyrophosphatase (n-terminal core)"/>
    <property type="match status" value="1"/>
</dbReference>
<dbReference type="Pfam" id="PF01368">
    <property type="entry name" value="DHH"/>
    <property type="match status" value="1"/>
</dbReference>
<comment type="cofactor">
    <cofactor evidence="1">
        <name>Mn(2+)</name>
        <dbReference type="ChEBI" id="CHEBI:29035"/>
    </cofactor>
</comment>